<feature type="transmembrane region" description="Helical" evidence="1">
    <location>
        <begin position="36"/>
        <end position="56"/>
    </location>
</feature>
<accession>A0ABN1UVF0</accession>
<dbReference type="EMBL" id="BAAAKV010000017">
    <property type="protein sequence ID" value="GAA1165451.1"/>
    <property type="molecule type" value="Genomic_DNA"/>
</dbReference>
<feature type="transmembrane region" description="Helical" evidence="1">
    <location>
        <begin position="12"/>
        <end position="30"/>
    </location>
</feature>
<keyword evidence="1" id="KW-0812">Transmembrane</keyword>
<dbReference type="Proteomes" id="UP001501371">
    <property type="component" value="Unassembled WGS sequence"/>
</dbReference>
<dbReference type="RefSeq" id="WP_344274023.1">
    <property type="nucleotide sequence ID" value="NZ_BAAAKV010000017.1"/>
</dbReference>
<keyword evidence="1" id="KW-1133">Transmembrane helix</keyword>
<evidence type="ECO:0000256" key="1">
    <source>
        <dbReference type="SAM" id="Phobius"/>
    </source>
</evidence>
<evidence type="ECO:0000313" key="2">
    <source>
        <dbReference type="EMBL" id="GAA1165451.1"/>
    </source>
</evidence>
<gene>
    <name evidence="2" type="ORF">GCM10009654_22910</name>
</gene>
<organism evidence="2 3">
    <name type="scientific">Streptomyces hebeiensis</name>
    <dbReference type="NCBI Taxonomy" id="229486"/>
    <lineage>
        <taxon>Bacteria</taxon>
        <taxon>Bacillati</taxon>
        <taxon>Actinomycetota</taxon>
        <taxon>Actinomycetes</taxon>
        <taxon>Kitasatosporales</taxon>
        <taxon>Streptomycetaceae</taxon>
        <taxon>Streptomyces</taxon>
    </lineage>
</organism>
<protein>
    <submittedName>
        <fullName evidence="2">Uncharacterized protein</fullName>
    </submittedName>
</protein>
<reference evidence="2 3" key="1">
    <citation type="journal article" date="2019" name="Int. J. Syst. Evol. Microbiol.">
        <title>The Global Catalogue of Microorganisms (GCM) 10K type strain sequencing project: providing services to taxonomists for standard genome sequencing and annotation.</title>
        <authorList>
            <consortium name="The Broad Institute Genomics Platform"/>
            <consortium name="The Broad Institute Genome Sequencing Center for Infectious Disease"/>
            <person name="Wu L."/>
            <person name="Ma J."/>
        </authorList>
    </citation>
    <scope>NUCLEOTIDE SEQUENCE [LARGE SCALE GENOMIC DNA]</scope>
    <source>
        <strain evidence="2 3">JCM 12696</strain>
    </source>
</reference>
<keyword evidence="3" id="KW-1185">Reference proteome</keyword>
<comment type="caution">
    <text evidence="2">The sequence shown here is derived from an EMBL/GenBank/DDBJ whole genome shotgun (WGS) entry which is preliminary data.</text>
</comment>
<sequence length="115" mass="11557">MTSPAATRIHMVITFVLVTTGAVGGASLGLLLGGRLLAVVTAGAAGLGAGIASFLVRREVFALLRPDHSAPAIDGYAQGIADAVLAHIATCQASVFPLTPEGVKGRWAPLQAARA</sequence>
<name>A0ABN1UVF0_9ACTN</name>
<evidence type="ECO:0000313" key="3">
    <source>
        <dbReference type="Proteomes" id="UP001501371"/>
    </source>
</evidence>
<keyword evidence="1" id="KW-0472">Membrane</keyword>
<proteinExistence type="predicted"/>